<dbReference type="PANTHER" id="PTHR36222">
    <property type="entry name" value="SERINE PROTEASE INHIBITOR RV3364C"/>
    <property type="match status" value="1"/>
</dbReference>
<evidence type="ECO:0000313" key="3">
    <source>
        <dbReference type="Proteomes" id="UP001500831"/>
    </source>
</evidence>
<keyword evidence="3" id="KW-1185">Reference proteome</keyword>
<dbReference type="SUPFAM" id="SSF103196">
    <property type="entry name" value="Roadblock/LC7 domain"/>
    <property type="match status" value="1"/>
</dbReference>
<comment type="caution">
    <text evidence="2">The sequence shown here is derived from an EMBL/GenBank/DDBJ whole genome shotgun (WGS) entry which is preliminary data.</text>
</comment>
<sequence>MNNTNWMLDEVVNVPHVRHAILLTADGLLQAHSAGISRDQADAYAAALSGLQALSRATAEFCADDPYTPWRQTLVEFAGGYVLTTAAGEGAYLAVSCTDSADLETVTYRMHKLVDRLGKEMTSPPRHGVNRTS</sequence>
<dbReference type="EMBL" id="BAAAVI010000043">
    <property type="protein sequence ID" value="GAA2888881.1"/>
    <property type="molecule type" value="Genomic_DNA"/>
</dbReference>
<evidence type="ECO:0000313" key="2">
    <source>
        <dbReference type="EMBL" id="GAA2888881.1"/>
    </source>
</evidence>
<dbReference type="Pfam" id="PF03259">
    <property type="entry name" value="Robl_LC7"/>
    <property type="match status" value="1"/>
</dbReference>
<dbReference type="InterPro" id="IPR004942">
    <property type="entry name" value="Roadblock/LAMTOR2_dom"/>
</dbReference>
<dbReference type="InterPro" id="IPR053141">
    <property type="entry name" value="Mycobact_SerProt_Inhib_Rv3364c"/>
</dbReference>
<dbReference type="PANTHER" id="PTHR36222:SF1">
    <property type="entry name" value="SERINE PROTEASE INHIBITOR RV3364C"/>
    <property type="match status" value="1"/>
</dbReference>
<evidence type="ECO:0000259" key="1">
    <source>
        <dbReference type="SMART" id="SM00960"/>
    </source>
</evidence>
<reference evidence="3" key="1">
    <citation type="journal article" date="2019" name="Int. J. Syst. Evol. Microbiol.">
        <title>The Global Catalogue of Microorganisms (GCM) 10K type strain sequencing project: providing services to taxonomists for standard genome sequencing and annotation.</title>
        <authorList>
            <consortium name="The Broad Institute Genomics Platform"/>
            <consortium name="The Broad Institute Genome Sequencing Center for Infectious Disease"/>
            <person name="Wu L."/>
            <person name="Ma J."/>
        </authorList>
    </citation>
    <scope>NUCLEOTIDE SEQUENCE [LARGE SCALE GENOMIC DNA]</scope>
    <source>
        <strain evidence="3">JCM 6242</strain>
    </source>
</reference>
<feature type="domain" description="Roadblock/LAMTOR2" evidence="1">
    <location>
        <begin position="5"/>
        <end position="97"/>
    </location>
</feature>
<dbReference type="RefSeq" id="WP_344977053.1">
    <property type="nucleotide sequence ID" value="NZ_BAAAVI010000043.1"/>
</dbReference>
<protein>
    <submittedName>
        <fullName evidence="2">Roadblock/LC7 domain-containing protein</fullName>
    </submittedName>
</protein>
<organism evidence="2 3">
    <name type="scientific">Streptosporangium fragile</name>
    <dbReference type="NCBI Taxonomy" id="46186"/>
    <lineage>
        <taxon>Bacteria</taxon>
        <taxon>Bacillati</taxon>
        <taxon>Actinomycetota</taxon>
        <taxon>Actinomycetes</taxon>
        <taxon>Streptosporangiales</taxon>
        <taxon>Streptosporangiaceae</taxon>
        <taxon>Streptosporangium</taxon>
    </lineage>
</organism>
<name>A0ABP6IKM8_9ACTN</name>
<dbReference type="Gene3D" id="3.30.450.30">
    <property type="entry name" value="Dynein light chain 2a, cytoplasmic"/>
    <property type="match status" value="1"/>
</dbReference>
<dbReference type="Proteomes" id="UP001500831">
    <property type="component" value="Unassembled WGS sequence"/>
</dbReference>
<dbReference type="SMART" id="SM00960">
    <property type="entry name" value="Robl_LC7"/>
    <property type="match status" value="1"/>
</dbReference>
<accession>A0ABP6IKM8</accession>
<gene>
    <name evidence="2" type="ORF">GCM10010517_52940</name>
</gene>
<proteinExistence type="predicted"/>